<comment type="caution">
    <text evidence="1">The sequence shown here is derived from an EMBL/GenBank/DDBJ whole genome shotgun (WGS) entry which is preliminary data.</text>
</comment>
<name>A0A0F9HYG7_9ZZZZ</name>
<reference evidence="1" key="1">
    <citation type="journal article" date="2015" name="Nature">
        <title>Complex archaea that bridge the gap between prokaryotes and eukaryotes.</title>
        <authorList>
            <person name="Spang A."/>
            <person name="Saw J.H."/>
            <person name="Jorgensen S.L."/>
            <person name="Zaremba-Niedzwiedzka K."/>
            <person name="Martijn J."/>
            <person name="Lind A.E."/>
            <person name="van Eijk R."/>
            <person name="Schleper C."/>
            <person name="Guy L."/>
            <person name="Ettema T.J."/>
        </authorList>
    </citation>
    <scope>NUCLEOTIDE SEQUENCE</scope>
</reference>
<dbReference type="AlphaFoldDB" id="A0A0F9HYG7"/>
<organism evidence="1">
    <name type="scientific">marine sediment metagenome</name>
    <dbReference type="NCBI Taxonomy" id="412755"/>
    <lineage>
        <taxon>unclassified sequences</taxon>
        <taxon>metagenomes</taxon>
        <taxon>ecological metagenomes</taxon>
    </lineage>
</organism>
<sequence>MPSEKFERPGACKAPLTGSVWKQGHSIKCERRGASAVRYWQPDKARYRYTEFWPEQYDGIDAEIFDFCSYCPFREQPYKLEARG</sequence>
<dbReference type="EMBL" id="LAZR01015618">
    <property type="protein sequence ID" value="KKM08132.1"/>
    <property type="molecule type" value="Genomic_DNA"/>
</dbReference>
<gene>
    <name evidence="1" type="ORF">LCGC14_1726930</name>
</gene>
<accession>A0A0F9HYG7</accession>
<proteinExistence type="predicted"/>
<protein>
    <submittedName>
        <fullName evidence="1">Uncharacterized protein</fullName>
    </submittedName>
</protein>
<evidence type="ECO:0000313" key="1">
    <source>
        <dbReference type="EMBL" id="KKM08132.1"/>
    </source>
</evidence>